<dbReference type="AlphaFoldDB" id="A0A743YAY0"/>
<organism evidence="1">
    <name type="scientific">Salmonella enterica</name>
    <name type="common">Salmonella choleraesuis</name>
    <dbReference type="NCBI Taxonomy" id="28901"/>
    <lineage>
        <taxon>Bacteria</taxon>
        <taxon>Pseudomonadati</taxon>
        <taxon>Pseudomonadota</taxon>
        <taxon>Gammaproteobacteria</taxon>
        <taxon>Enterobacterales</taxon>
        <taxon>Enterobacteriaceae</taxon>
        <taxon>Salmonella</taxon>
    </lineage>
</organism>
<comment type="caution">
    <text evidence="1">The sequence shown here is derived from an EMBL/GenBank/DDBJ whole genome shotgun (WGS) entry which is preliminary data.</text>
</comment>
<sequence>FYKDGVLVARRPQEWRAVANTRQRRARSR</sequence>
<dbReference type="EMBL" id="DAAUQP010000036">
    <property type="protein sequence ID" value="HAF2352996.1"/>
    <property type="molecule type" value="Genomic_DNA"/>
</dbReference>
<reference evidence="1" key="1">
    <citation type="journal article" date="2018" name="Genome Biol.">
        <title>SKESA: strategic k-mer extension for scrupulous assemblies.</title>
        <authorList>
            <person name="Souvorov A."/>
            <person name="Agarwala R."/>
            <person name="Lipman D.J."/>
        </authorList>
    </citation>
    <scope>NUCLEOTIDE SEQUENCE</scope>
    <source>
        <strain evidence="1">MA.US05/113</strain>
    </source>
</reference>
<evidence type="ECO:0000313" key="1">
    <source>
        <dbReference type="EMBL" id="HAF2352996.1"/>
    </source>
</evidence>
<proteinExistence type="predicted"/>
<name>A0A743YAY0_SALER</name>
<protein>
    <submittedName>
        <fullName evidence="1">NYN domain-containing protein</fullName>
    </submittedName>
</protein>
<gene>
    <name evidence="1" type="ORF">G8N82_004717</name>
</gene>
<reference evidence="1" key="2">
    <citation type="submission" date="2020-02" db="EMBL/GenBank/DDBJ databases">
        <authorList>
            <consortium name="NCBI Pathogen Detection Project"/>
        </authorList>
    </citation>
    <scope>NUCLEOTIDE SEQUENCE</scope>
    <source>
        <strain evidence="1">MA.US05/113</strain>
    </source>
</reference>
<accession>A0A743YAY0</accession>
<feature type="non-terminal residue" evidence="1">
    <location>
        <position position="1"/>
    </location>
</feature>